<evidence type="ECO:0000313" key="2">
    <source>
        <dbReference type="Proteomes" id="UP000074247"/>
    </source>
</evidence>
<dbReference type="Proteomes" id="UP000074247">
    <property type="component" value="Unassembled WGS sequence"/>
</dbReference>
<proteinExistence type="predicted"/>
<feature type="non-terminal residue" evidence="1">
    <location>
        <position position="1"/>
    </location>
</feature>
<organism evidence="1 2">
    <name type="scientific">Toxoplasma gondii ARI</name>
    <dbReference type="NCBI Taxonomy" id="1074872"/>
    <lineage>
        <taxon>Eukaryota</taxon>
        <taxon>Sar</taxon>
        <taxon>Alveolata</taxon>
        <taxon>Apicomplexa</taxon>
        <taxon>Conoidasida</taxon>
        <taxon>Coccidia</taxon>
        <taxon>Eucoccidiorida</taxon>
        <taxon>Eimeriorina</taxon>
        <taxon>Sarcocystidae</taxon>
        <taxon>Toxoplasma</taxon>
    </lineage>
</organism>
<reference evidence="1 2" key="1">
    <citation type="journal article" date="2016" name="Nat. Commun.">
        <title>Local admixture of amplified and diversified secreted pathogenesis determinants shapes mosaic Toxoplasma gondii genomes.</title>
        <authorList>
            <person name="Lorenzi H."/>
            <person name="Khan A."/>
            <person name="Behnke M.S."/>
            <person name="Namasivayam S."/>
            <person name="Swapna L.S."/>
            <person name="Hadjithomas M."/>
            <person name="Karamycheva S."/>
            <person name="Pinney D."/>
            <person name="Brunk B.P."/>
            <person name="Ajioka J.W."/>
            <person name="Ajzenberg D."/>
            <person name="Boothroyd J.C."/>
            <person name="Boyle J.P."/>
            <person name="Darde M.L."/>
            <person name="Diaz-Miranda M.A."/>
            <person name="Dubey J.P."/>
            <person name="Fritz H.M."/>
            <person name="Gennari S.M."/>
            <person name="Gregory B.D."/>
            <person name="Kim K."/>
            <person name="Saeij J.P."/>
            <person name="Su C."/>
            <person name="White M.W."/>
            <person name="Zhu X.Q."/>
            <person name="Howe D.K."/>
            <person name="Rosenthal B.M."/>
            <person name="Grigg M.E."/>
            <person name="Parkinson J."/>
            <person name="Liu L."/>
            <person name="Kissinger J.C."/>
            <person name="Roos D.S."/>
            <person name="Sibley L.D."/>
        </authorList>
    </citation>
    <scope>NUCLEOTIDE SEQUENCE [LARGE SCALE GENOMIC DNA]</scope>
    <source>
        <strain evidence="1 2">ARI</strain>
    </source>
</reference>
<dbReference type="VEuPathDB" id="ToxoDB:TGARI_233830B"/>
<protein>
    <submittedName>
        <fullName evidence="1">Uncharacterized protein</fullName>
    </submittedName>
</protein>
<feature type="non-terminal residue" evidence="1">
    <location>
        <position position="14"/>
    </location>
</feature>
<evidence type="ECO:0000313" key="1">
    <source>
        <dbReference type="EMBL" id="KYF46352.1"/>
    </source>
</evidence>
<gene>
    <name evidence="1" type="ORF">TGARI_233830B</name>
</gene>
<accession>A0A139Y5G4</accession>
<sequence>FLPEDDSRKPEMST</sequence>
<name>A0A139Y5G4_TOXGO</name>
<dbReference type="EMBL" id="AGQS02003829">
    <property type="protein sequence ID" value="KYF46352.1"/>
    <property type="molecule type" value="Genomic_DNA"/>
</dbReference>
<comment type="caution">
    <text evidence="1">The sequence shown here is derived from an EMBL/GenBank/DDBJ whole genome shotgun (WGS) entry which is preliminary data.</text>
</comment>